<dbReference type="AlphaFoldDB" id="A0A830BGH5"/>
<proteinExistence type="inferred from homology"/>
<dbReference type="GO" id="GO:0003735">
    <property type="term" value="F:structural constituent of ribosome"/>
    <property type="evidence" value="ECO:0007669"/>
    <property type="project" value="InterPro"/>
</dbReference>
<accession>A0A830BGH5</accession>
<evidence type="ECO:0000256" key="1">
    <source>
        <dbReference type="ARBA" id="ARBA00006194"/>
    </source>
</evidence>
<evidence type="ECO:0000256" key="3">
    <source>
        <dbReference type="ARBA" id="ARBA00023274"/>
    </source>
</evidence>
<dbReference type="OrthoDB" id="1913124at2759"/>
<comment type="caution">
    <text evidence="4">The sequence shown here is derived from an EMBL/GenBank/DDBJ whole genome shotgun (WGS) entry which is preliminary data.</text>
</comment>
<organism evidence="4 5">
    <name type="scientific">Phtheirospermum japonicum</name>
    <dbReference type="NCBI Taxonomy" id="374723"/>
    <lineage>
        <taxon>Eukaryota</taxon>
        <taxon>Viridiplantae</taxon>
        <taxon>Streptophyta</taxon>
        <taxon>Embryophyta</taxon>
        <taxon>Tracheophyta</taxon>
        <taxon>Spermatophyta</taxon>
        <taxon>Magnoliopsida</taxon>
        <taxon>eudicotyledons</taxon>
        <taxon>Gunneridae</taxon>
        <taxon>Pentapetalae</taxon>
        <taxon>asterids</taxon>
        <taxon>lamiids</taxon>
        <taxon>Lamiales</taxon>
        <taxon>Orobanchaceae</taxon>
        <taxon>Orobanchaceae incertae sedis</taxon>
        <taxon>Phtheirospermum</taxon>
    </lineage>
</organism>
<gene>
    <name evidence="4" type="ORF">PHJA_000474700</name>
</gene>
<sequence>MIIDVRGRLVSWSSASTCGFNGTRRGATFVAQIVATNVIRTIIDKVCNEQKS</sequence>
<comment type="similarity">
    <text evidence="1">Belongs to the universal ribosomal protein uS11 family.</text>
</comment>
<evidence type="ECO:0000313" key="5">
    <source>
        <dbReference type="Proteomes" id="UP000653305"/>
    </source>
</evidence>
<keyword evidence="3" id="KW-0687">Ribonucleoprotein</keyword>
<dbReference type="Proteomes" id="UP000653305">
    <property type="component" value="Unassembled WGS sequence"/>
</dbReference>
<evidence type="ECO:0000256" key="2">
    <source>
        <dbReference type="ARBA" id="ARBA00022980"/>
    </source>
</evidence>
<dbReference type="GO" id="GO:1990904">
    <property type="term" value="C:ribonucleoprotein complex"/>
    <property type="evidence" value="ECO:0007669"/>
    <property type="project" value="UniProtKB-KW"/>
</dbReference>
<dbReference type="GO" id="GO:0005840">
    <property type="term" value="C:ribosome"/>
    <property type="evidence" value="ECO:0007669"/>
    <property type="project" value="UniProtKB-KW"/>
</dbReference>
<dbReference type="InterPro" id="IPR036967">
    <property type="entry name" value="Ribosomal_uS11_sf"/>
</dbReference>
<evidence type="ECO:0000313" key="4">
    <source>
        <dbReference type="EMBL" id="GFP83313.1"/>
    </source>
</evidence>
<name>A0A830BGH5_9LAMI</name>
<dbReference type="InterPro" id="IPR001971">
    <property type="entry name" value="Ribosomal_uS11"/>
</dbReference>
<dbReference type="Gene3D" id="3.30.420.80">
    <property type="entry name" value="Ribosomal protein S11"/>
    <property type="match status" value="1"/>
</dbReference>
<keyword evidence="5" id="KW-1185">Reference proteome</keyword>
<dbReference type="EMBL" id="BMAC01000061">
    <property type="protein sequence ID" value="GFP83313.1"/>
    <property type="molecule type" value="Genomic_DNA"/>
</dbReference>
<dbReference type="SUPFAM" id="SSF53137">
    <property type="entry name" value="Translational machinery components"/>
    <property type="match status" value="1"/>
</dbReference>
<keyword evidence="2 4" id="KW-0689">Ribosomal protein</keyword>
<reference evidence="4" key="1">
    <citation type="submission" date="2020-07" db="EMBL/GenBank/DDBJ databases">
        <title>Ethylene signaling mediates host invasion by parasitic plants.</title>
        <authorList>
            <person name="Yoshida S."/>
        </authorList>
    </citation>
    <scope>NUCLEOTIDE SEQUENCE</scope>
    <source>
        <strain evidence="4">Okayama</strain>
    </source>
</reference>
<dbReference type="GO" id="GO:0006412">
    <property type="term" value="P:translation"/>
    <property type="evidence" value="ECO:0007669"/>
    <property type="project" value="InterPro"/>
</dbReference>
<dbReference type="Pfam" id="PF00411">
    <property type="entry name" value="Ribosomal_S11"/>
    <property type="match status" value="1"/>
</dbReference>
<protein>
    <submittedName>
        <fullName evidence="4">30S ribosomal protein s11 chloroplastic</fullName>
    </submittedName>
</protein>